<comment type="caution">
    <text evidence="3">The sequence shown here is derived from an EMBL/GenBank/DDBJ whole genome shotgun (WGS) entry which is preliminary data.</text>
</comment>
<dbReference type="OrthoDB" id="25987at2759"/>
<feature type="region of interest" description="Disordered" evidence="2">
    <location>
        <begin position="34"/>
        <end position="53"/>
    </location>
</feature>
<dbReference type="PANTHER" id="PTHR15665">
    <property type="entry name" value="ASTEROID PROTEIN"/>
    <property type="match status" value="1"/>
</dbReference>
<reference evidence="3 4" key="1">
    <citation type="submission" date="2014-05" db="EMBL/GenBank/DDBJ databases">
        <title>Draft genome sequence of a rare smut relative, Tilletiaria anomala UBC 951.</title>
        <authorList>
            <consortium name="DOE Joint Genome Institute"/>
            <person name="Toome M."/>
            <person name="Kuo A."/>
            <person name="Henrissat B."/>
            <person name="Lipzen A."/>
            <person name="Tritt A."/>
            <person name="Yoshinaga Y."/>
            <person name="Zane M."/>
            <person name="Barry K."/>
            <person name="Grigoriev I.V."/>
            <person name="Spatafora J.W."/>
            <person name="Aimea M.C."/>
        </authorList>
    </citation>
    <scope>NUCLEOTIDE SEQUENCE [LARGE SCALE GENOMIC DNA]</scope>
    <source>
        <strain evidence="3 4">UBC 951</strain>
    </source>
</reference>
<dbReference type="SUPFAM" id="SSF88723">
    <property type="entry name" value="PIN domain-like"/>
    <property type="match status" value="1"/>
</dbReference>
<feature type="compositionally biased region" description="Polar residues" evidence="2">
    <location>
        <begin position="448"/>
        <end position="460"/>
    </location>
</feature>
<dbReference type="InterPro" id="IPR029060">
    <property type="entry name" value="PIN-like_dom_sf"/>
</dbReference>
<feature type="region of interest" description="Disordered" evidence="2">
    <location>
        <begin position="827"/>
        <end position="859"/>
    </location>
</feature>
<dbReference type="HOGENOM" id="CLU_314230_0_0_1"/>
<dbReference type="Proteomes" id="UP000027361">
    <property type="component" value="Unassembled WGS sequence"/>
</dbReference>
<evidence type="ECO:0000256" key="1">
    <source>
        <dbReference type="ARBA" id="ARBA00007398"/>
    </source>
</evidence>
<proteinExistence type="inferred from homology"/>
<evidence type="ECO:0000313" key="3">
    <source>
        <dbReference type="EMBL" id="KDN41673.1"/>
    </source>
</evidence>
<evidence type="ECO:0000256" key="2">
    <source>
        <dbReference type="SAM" id="MobiDB-lite"/>
    </source>
</evidence>
<feature type="compositionally biased region" description="Low complexity" evidence="2">
    <location>
        <begin position="34"/>
        <end position="47"/>
    </location>
</feature>
<feature type="compositionally biased region" description="Low complexity" evidence="2">
    <location>
        <begin position="834"/>
        <end position="850"/>
    </location>
</feature>
<accession>A0A066VN06</accession>
<dbReference type="InterPro" id="IPR026832">
    <property type="entry name" value="Asteroid"/>
</dbReference>
<evidence type="ECO:0000313" key="4">
    <source>
        <dbReference type="Proteomes" id="UP000027361"/>
    </source>
</evidence>
<feature type="region of interest" description="Disordered" evidence="2">
    <location>
        <begin position="391"/>
        <end position="483"/>
    </location>
</feature>
<sequence length="1124" mass="120383">MGIIYLTSYVKKIYRSISDQLTFPAINDEVPHAATPAATGGNGPQPAVTAEAAKGTSGKRPTVLVIDAWAWIFYHFLHYFVDLTRGGEYARWHAHVRRYCTVLKRCNLKPVFVFDGPLPPTKLDAVLARREHQFRSNSLFMRLSPNSRTSPSVQAQAGYIPPLLSYVLIQALREEGVELVFSESEADSLVAEEAERRGGYAVSNDSDMYVLCSRGEGCGYVPLASFEYLVQEPVSNSGGDLSAEPAASNWQQGSDDGFEVVGRKGKATARRLPATNTSNTSGEASAPSAVAEVYTLDVLADQTAVVGEDATGDDTAAAARPILSAVRFSVHSPTKLAAHLGIPATFLPLLAAFVGNDHTVPEYTLLLEQRLPHNCDRIQAVASLIKTEWQKLGRSGGSRQPASPEVSRGSKTPTRRVGLGRLAGPAFSTLSSGRAASEDGRSDGGRTAPSSGTATPTRQFANDAAARRALSATSSSTPSGRLGDHFTAAEVSTALAIDPVRGLVTCVLDQILALRSLPASQFGKSAAAAQSVERYTASGERERLIAGLLDSVAVYSLLTHHAAPHLNEPAAEFFVSQPSIDVLPTKPLNASWWNMRPNLRALAAYQEAYRQGHFNHQLVDILTQRICIPLSFAEDPDAPSVHVGVARQLRRWVCAVLFGAWGMSWARREIEEPVLQDEEYGSQSETEAETHASPQRVRWIGGGDYASEEDPDELISVGTPTSFDTDEEGPLSRMMRDEADEAAGDGHENNEDAGSEGSVAELQRQADQEAAAHIKPAPIVTEWVRSGERRKGDPVVISSLSEMLSSSRSHLPPSLLDLLGQYEAHEASLEEASRSASATAHNSMPGSPSLPQSPLPPFENRILQTDADPLPEAPPLLRLETRKDILFCAFGAQTPTFNQLQTSLQMVAAALRFLVAHEAERLGESSKRFNWTAEEIRAAVLASLWAIRGTLPPDVCAKIEKRAEAALHAASALRAAPTTRHIHLTNSIQAVYEAAELLVQSLLLTDALPISYVTAFEPPLLQAYLFAQGTQSGAGAGAGEAALITLPAVTREEKLVCQVIMEGVEEQLGIDLATARAEKKRAKKQARAAGASAGAAAAGGNKPVRPTAAIAARPGINPFALLGE</sequence>
<dbReference type="EMBL" id="JMSN01000077">
    <property type="protein sequence ID" value="KDN41673.1"/>
    <property type="molecule type" value="Genomic_DNA"/>
</dbReference>
<dbReference type="RefSeq" id="XP_013241802.1">
    <property type="nucleotide sequence ID" value="XM_013386348.1"/>
</dbReference>
<dbReference type="AlphaFoldDB" id="A0A066VN06"/>
<feature type="region of interest" description="Disordered" evidence="2">
    <location>
        <begin position="677"/>
        <end position="773"/>
    </location>
</feature>
<dbReference type="STRING" id="1037660.A0A066VN06"/>
<comment type="similarity">
    <text evidence="1">Belongs to the asteroid family.</text>
</comment>
<name>A0A066VN06_TILAU</name>
<organism evidence="3 4">
    <name type="scientific">Tilletiaria anomala (strain ATCC 24038 / CBS 436.72 / UBC 951)</name>
    <dbReference type="NCBI Taxonomy" id="1037660"/>
    <lineage>
        <taxon>Eukaryota</taxon>
        <taxon>Fungi</taxon>
        <taxon>Dikarya</taxon>
        <taxon>Basidiomycota</taxon>
        <taxon>Ustilaginomycotina</taxon>
        <taxon>Exobasidiomycetes</taxon>
        <taxon>Georgefischeriales</taxon>
        <taxon>Tilletiariaceae</taxon>
        <taxon>Tilletiaria</taxon>
    </lineage>
</organism>
<keyword evidence="4" id="KW-1185">Reference proteome</keyword>
<feature type="compositionally biased region" description="Low complexity" evidence="2">
    <location>
        <begin position="467"/>
        <end position="479"/>
    </location>
</feature>
<protein>
    <recommendedName>
        <fullName evidence="5">PIN domain-like protein</fullName>
    </recommendedName>
</protein>
<dbReference type="InParanoid" id="A0A066VN06"/>
<gene>
    <name evidence="3" type="ORF">K437DRAFT_258159</name>
</gene>
<dbReference type="Gene3D" id="3.40.50.1010">
    <property type="entry name" value="5'-nuclease"/>
    <property type="match status" value="1"/>
</dbReference>
<dbReference type="PANTHER" id="PTHR15665:SF1">
    <property type="entry name" value="PROTEIN ASTEROID HOMOLOG 1"/>
    <property type="match status" value="1"/>
</dbReference>
<evidence type="ECO:0008006" key="5">
    <source>
        <dbReference type="Google" id="ProtNLM"/>
    </source>
</evidence>
<dbReference type="GeneID" id="25264895"/>